<accession>K9UII0</accession>
<keyword evidence="1" id="KW-1133">Transmembrane helix</keyword>
<dbReference type="eggNOG" id="ENOG50347KB">
    <property type="taxonomic scope" value="Bacteria"/>
</dbReference>
<proteinExistence type="predicted"/>
<feature type="domain" description="YcxB-like C-terminal" evidence="2">
    <location>
        <begin position="111"/>
        <end position="171"/>
    </location>
</feature>
<reference evidence="3 4" key="1">
    <citation type="submission" date="2012-05" db="EMBL/GenBank/DDBJ databases">
        <title>Finished chromosome of genome of Chamaesiphon sp. PCC 6605.</title>
        <authorList>
            <consortium name="US DOE Joint Genome Institute"/>
            <person name="Gugger M."/>
            <person name="Coursin T."/>
            <person name="Rippka R."/>
            <person name="Tandeau De Marsac N."/>
            <person name="Huntemann M."/>
            <person name="Wei C.-L."/>
            <person name="Han J."/>
            <person name="Detter J.C."/>
            <person name="Han C."/>
            <person name="Tapia R."/>
            <person name="Chen A."/>
            <person name="Kyrpides N."/>
            <person name="Mavromatis K."/>
            <person name="Markowitz V."/>
            <person name="Szeto E."/>
            <person name="Ivanova N."/>
            <person name="Pagani I."/>
            <person name="Pati A."/>
            <person name="Goodwin L."/>
            <person name="Nordberg H.P."/>
            <person name="Cantor M.N."/>
            <person name="Hua S.X."/>
            <person name="Woyke T."/>
            <person name="Kerfeld C.A."/>
        </authorList>
    </citation>
    <scope>NUCLEOTIDE SEQUENCE [LARGE SCALE GENOMIC DNA]</scope>
    <source>
        <strain evidence="4">ATCC 27169 / PCC 6605</strain>
    </source>
</reference>
<dbReference type="HOGENOM" id="CLU_1591532_0_0_3"/>
<organism evidence="3 4">
    <name type="scientific">Chamaesiphon minutus (strain ATCC 27169 / PCC 6605)</name>
    <dbReference type="NCBI Taxonomy" id="1173020"/>
    <lineage>
        <taxon>Bacteria</taxon>
        <taxon>Bacillati</taxon>
        <taxon>Cyanobacteriota</taxon>
        <taxon>Cyanophyceae</taxon>
        <taxon>Gomontiellales</taxon>
        <taxon>Chamaesiphonaceae</taxon>
        <taxon>Chamaesiphon</taxon>
    </lineage>
</organism>
<dbReference type="STRING" id="1173020.Cha6605_3466"/>
<evidence type="ECO:0000256" key="1">
    <source>
        <dbReference type="SAM" id="Phobius"/>
    </source>
</evidence>
<evidence type="ECO:0000313" key="4">
    <source>
        <dbReference type="Proteomes" id="UP000010366"/>
    </source>
</evidence>
<dbReference type="InterPro" id="IPR025588">
    <property type="entry name" value="YcxB-like_C"/>
</dbReference>
<feature type="transmembrane region" description="Helical" evidence="1">
    <location>
        <begin position="34"/>
        <end position="51"/>
    </location>
</feature>
<feature type="transmembrane region" description="Helical" evidence="1">
    <location>
        <begin position="63"/>
        <end position="84"/>
    </location>
</feature>
<dbReference type="Pfam" id="PF14317">
    <property type="entry name" value="YcxB"/>
    <property type="match status" value="1"/>
</dbReference>
<keyword evidence="4" id="KW-1185">Reference proteome</keyword>
<protein>
    <recommendedName>
        <fullName evidence="2">YcxB-like C-terminal domain-containing protein</fullName>
    </recommendedName>
</protein>
<keyword evidence="1" id="KW-0812">Transmembrane</keyword>
<dbReference type="Proteomes" id="UP000010366">
    <property type="component" value="Chromosome"/>
</dbReference>
<sequence length="182" mass="20803">MRFEYLLKLNDLQEASDVSSIYSPVKVVKSVKNILIAYGILFLIFILILLSKGNGVPPKAWTVLVFNFLILSVASCAVACILVLQNRFLVKRAWNNSTDDFKHEICVETNEIGIKIITARSESIMQYSVYTYWQETSSLFIIYYQDGSLYNIIPKTAFSDEDRVSEFRQLLIANIPSKRKKG</sequence>
<keyword evidence="1" id="KW-0472">Membrane</keyword>
<gene>
    <name evidence="3" type="ORF">Cha6605_3466</name>
</gene>
<evidence type="ECO:0000313" key="3">
    <source>
        <dbReference type="EMBL" id="AFY94458.1"/>
    </source>
</evidence>
<dbReference type="KEGG" id="cmp:Cha6605_3466"/>
<dbReference type="EMBL" id="CP003600">
    <property type="protein sequence ID" value="AFY94458.1"/>
    <property type="molecule type" value="Genomic_DNA"/>
</dbReference>
<evidence type="ECO:0000259" key="2">
    <source>
        <dbReference type="Pfam" id="PF14317"/>
    </source>
</evidence>
<dbReference type="AlphaFoldDB" id="K9UII0"/>
<name>K9UII0_CHAP6</name>